<feature type="domain" description="RagB/SusD" evidence="7">
    <location>
        <begin position="366"/>
        <end position="503"/>
    </location>
</feature>
<protein>
    <submittedName>
        <fullName evidence="9">RagB/SusD family nutrient uptake outer membrane protein</fullName>
    </submittedName>
</protein>
<dbReference type="Pfam" id="PF07980">
    <property type="entry name" value="SusD_RagB"/>
    <property type="match status" value="1"/>
</dbReference>
<accession>A0A923DYE1</accession>
<feature type="chain" id="PRO_5037594800" evidence="6">
    <location>
        <begin position="22"/>
        <end position="503"/>
    </location>
</feature>
<evidence type="ECO:0000256" key="4">
    <source>
        <dbReference type="ARBA" id="ARBA00023136"/>
    </source>
</evidence>
<dbReference type="AlphaFoldDB" id="A0A923DYE1"/>
<gene>
    <name evidence="9" type="ORF">GM921_12655</name>
</gene>
<evidence type="ECO:0000259" key="7">
    <source>
        <dbReference type="Pfam" id="PF07980"/>
    </source>
</evidence>
<feature type="domain" description="SusD-like N-terminal" evidence="8">
    <location>
        <begin position="68"/>
        <end position="216"/>
    </location>
</feature>
<evidence type="ECO:0000313" key="9">
    <source>
        <dbReference type="EMBL" id="MBB2146344.1"/>
    </source>
</evidence>
<evidence type="ECO:0000256" key="6">
    <source>
        <dbReference type="SAM" id="SignalP"/>
    </source>
</evidence>
<dbReference type="SUPFAM" id="SSF48452">
    <property type="entry name" value="TPR-like"/>
    <property type="match status" value="1"/>
</dbReference>
<name>A0A923DYE1_9SPHI</name>
<keyword evidence="3 6" id="KW-0732">Signal</keyword>
<comment type="subcellular location">
    <subcellularLocation>
        <location evidence="1">Cell outer membrane</location>
    </subcellularLocation>
</comment>
<dbReference type="Gene3D" id="1.25.40.390">
    <property type="match status" value="1"/>
</dbReference>
<dbReference type="GO" id="GO:0009279">
    <property type="term" value="C:cell outer membrane"/>
    <property type="evidence" value="ECO:0007669"/>
    <property type="project" value="UniProtKB-SubCell"/>
</dbReference>
<evidence type="ECO:0000256" key="5">
    <source>
        <dbReference type="ARBA" id="ARBA00023237"/>
    </source>
</evidence>
<sequence length="503" mass="54547">MKNKLYIYVATALLFAVTVTSCEKIVEIDPQNSVTPAVALKDVDGYQSVLISVYDRLQTYGYYGRDMAIMGDALADNLFTATAISGSRYNTQNLNSRGAHYNIWANAYGAINELNIIISGIDGLQDVPTSKAGLRVRVKAEALALRGMVYFDLARIYGYEPTKVPTTGTNANFNKSAVLRLTPTTLAAEAASKPRATILEVYASIEKDLLASIAAFQSGPSVDAAFVIKSSNPYRVTESFTHGLLGKVYLYWGGKDAAAVTEFDKALNPTITTAVLSAAGNAAADFKKVPHPESLFELNYVQSVEVVGVTGSNDGLFTYTQPTGTNANNLATFGGQTVSNELVALLEPGDDRRALIFSARTSTNAVVYNWANKYPSSNGAYTDNVKIMRYADVLLMKAEALANQGFYPQAAALVVQLRTSRNATVVGVPVTAAIIDYIQDERRRELFFEGHRWFDLKRLGKTITKPAQATAAVPVVYTDYRILAPIPTGEISLNPSLPQNPNY</sequence>
<evidence type="ECO:0000313" key="10">
    <source>
        <dbReference type="Proteomes" id="UP000601055"/>
    </source>
</evidence>
<comment type="similarity">
    <text evidence="2">Belongs to the SusD family.</text>
</comment>
<dbReference type="EMBL" id="WNXD01000002">
    <property type="protein sequence ID" value="MBB2146344.1"/>
    <property type="molecule type" value="Genomic_DNA"/>
</dbReference>
<keyword evidence="10" id="KW-1185">Reference proteome</keyword>
<dbReference type="InterPro" id="IPR033985">
    <property type="entry name" value="SusD-like_N"/>
</dbReference>
<evidence type="ECO:0000256" key="3">
    <source>
        <dbReference type="ARBA" id="ARBA00022729"/>
    </source>
</evidence>
<dbReference type="Pfam" id="PF14322">
    <property type="entry name" value="SusD-like_3"/>
    <property type="match status" value="1"/>
</dbReference>
<organism evidence="9 10">
    <name type="scientific">Pedobacter planticolens</name>
    <dbReference type="NCBI Taxonomy" id="2679964"/>
    <lineage>
        <taxon>Bacteria</taxon>
        <taxon>Pseudomonadati</taxon>
        <taxon>Bacteroidota</taxon>
        <taxon>Sphingobacteriia</taxon>
        <taxon>Sphingobacteriales</taxon>
        <taxon>Sphingobacteriaceae</taxon>
        <taxon>Pedobacter</taxon>
    </lineage>
</organism>
<dbReference type="PROSITE" id="PS51257">
    <property type="entry name" value="PROKAR_LIPOPROTEIN"/>
    <property type="match status" value="1"/>
</dbReference>
<comment type="caution">
    <text evidence="9">The sequence shown here is derived from an EMBL/GenBank/DDBJ whole genome shotgun (WGS) entry which is preliminary data.</text>
</comment>
<evidence type="ECO:0000256" key="2">
    <source>
        <dbReference type="ARBA" id="ARBA00006275"/>
    </source>
</evidence>
<proteinExistence type="inferred from homology"/>
<dbReference type="InterPro" id="IPR011990">
    <property type="entry name" value="TPR-like_helical_dom_sf"/>
</dbReference>
<dbReference type="Proteomes" id="UP000601055">
    <property type="component" value="Unassembled WGS sequence"/>
</dbReference>
<dbReference type="RefSeq" id="WP_182923004.1">
    <property type="nucleotide sequence ID" value="NZ_WNXD01000002.1"/>
</dbReference>
<reference evidence="9" key="1">
    <citation type="submission" date="2019-11" db="EMBL/GenBank/DDBJ databases">
        <title>Description of Pedobacter sp. LMG 31464T.</title>
        <authorList>
            <person name="Carlier A."/>
            <person name="Qi S."/>
            <person name="Vandamme P."/>
        </authorList>
    </citation>
    <scope>NUCLEOTIDE SEQUENCE</scope>
    <source>
        <strain evidence="9">LMG 31464</strain>
    </source>
</reference>
<evidence type="ECO:0000259" key="8">
    <source>
        <dbReference type="Pfam" id="PF14322"/>
    </source>
</evidence>
<dbReference type="InterPro" id="IPR012944">
    <property type="entry name" value="SusD_RagB_dom"/>
</dbReference>
<feature type="signal peptide" evidence="6">
    <location>
        <begin position="1"/>
        <end position="21"/>
    </location>
</feature>
<keyword evidence="4" id="KW-0472">Membrane</keyword>
<evidence type="ECO:0000256" key="1">
    <source>
        <dbReference type="ARBA" id="ARBA00004442"/>
    </source>
</evidence>
<keyword evidence="5" id="KW-0998">Cell outer membrane</keyword>